<dbReference type="PRINTS" id="PR00870">
    <property type="entry name" value="DNAPOLXBETA"/>
</dbReference>
<dbReference type="Pfam" id="PF14791">
    <property type="entry name" value="DNA_pol_B_thumb"/>
    <property type="match status" value="1"/>
</dbReference>
<dbReference type="SUPFAM" id="SSF47802">
    <property type="entry name" value="DNA polymerase beta, N-terminal domain-like"/>
    <property type="match status" value="1"/>
</dbReference>
<evidence type="ECO:0000259" key="24">
    <source>
        <dbReference type="SMART" id="SM00483"/>
    </source>
</evidence>
<dbReference type="InterPro" id="IPR003583">
    <property type="entry name" value="Hlx-hairpin-Hlx_DNA-bd_motif"/>
</dbReference>
<gene>
    <name evidence="25" type="primary">polX</name>
    <name evidence="25" type="ORF">RZN69_05395</name>
</gene>
<dbReference type="EC" id="2.7.7.7" evidence="3"/>
<dbReference type="InterPro" id="IPR037160">
    <property type="entry name" value="DNA_Pol_thumb_sf"/>
</dbReference>
<comment type="cofactor">
    <cofactor evidence="1">
        <name>Mg(2+)</name>
        <dbReference type="ChEBI" id="CHEBI:18420"/>
    </cofactor>
</comment>
<evidence type="ECO:0000256" key="4">
    <source>
        <dbReference type="ARBA" id="ARBA00012720"/>
    </source>
</evidence>
<evidence type="ECO:0000259" key="23">
    <source>
        <dbReference type="SMART" id="SM00481"/>
    </source>
</evidence>
<accession>A0AAQ3LB77</accession>
<name>A0AAQ3LB77_9BACT</name>
<dbReference type="SUPFAM" id="SSF89550">
    <property type="entry name" value="PHP domain-like"/>
    <property type="match status" value="1"/>
</dbReference>
<dbReference type="SMART" id="SM00278">
    <property type="entry name" value="HhH1"/>
    <property type="match status" value="3"/>
</dbReference>
<dbReference type="EMBL" id="CP136920">
    <property type="protein sequence ID" value="WOO42516.1"/>
    <property type="molecule type" value="Genomic_DNA"/>
</dbReference>
<comment type="catalytic activity">
    <reaction evidence="19">
        <text>a 5'-end 2'-deoxyribose-2'-deoxyribonucleotide-DNA = (2E,4S)-4-hydroxypenten-2-al-5-phosphate + a 5'-end 5'-phospho-2'-deoxyribonucleoside-DNA + H(+)</text>
        <dbReference type="Rhea" id="RHEA:76255"/>
        <dbReference type="Rhea" id="RHEA-COMP:13180"/>
        <dbReference type="Rhea" id="RHEA-COMP:18657"/>
        <dbReference type="ChEBI" id="CHEBI:15378"/>
        <dbReference type="ChEBI" id="CHEBI:136412"/>
        <dbReference type="ChEBI" id="CHEBI:195194"/>
        <dbReference type="ChEBI" id="CHEBI:195195"/>
    </reaction>
</comment>
<dbReference type="InterPro" id="IPR003141">
    <property type="entry name" value="Pol/His_phosphatase_N"/>
</dbReference>
<reference evidence="25 26" key="1">
    <citation type="submission" date="2023-10" db="EMBL/GenBank/DDBJ databases">
        <title>Rubellicoccus peritrichatus gen. nov., sp. nov., isolated from an algae of coral reef tank.</title>
        <authorList>
            <person name="Luo J."/>
        </authorList>
    </citation>
    <scope>NUCLEOTIDE SEQUENCE [LARGE SCALE GENOMIC DNA]</scope>
    <source>
        <strain evidence="25 26">CR14</strain>
    </source>
</reference>
<dbReference type="Pfam" id="PF14716">
    <property type="entry name" value="HHH_8"/>
    <property type="match status" value="1"/>
</dbReference>
<dbReference type="Pfam" id="PF14520">
    <property type="entry name" value="HHH_5"/>
    <property type="match status" value="1"/>
</dbReference>
<keyword evidence="25" id="KW-0269">Exonuclease</keyword>
<evidence type="ECO:0000256" key="6">
    <source>
        <dbReference type="ARBA" id="ARBA00022481"/>
    </source>
</evidence>
<evidence type="ECO:0000313" key="26">
    <source>
        <dbReference type="Proteomes" id="UP001304300"/>
    </source>
</evidence>
<evidence type="ECO:0000256" key="21">
    <source>
        <dbReference type="ARBA" id="ARBA00049244"/>
    </source>
</evidence>
<keyword evidence="10" id="KW-0235">DNA replication</keyword>
<dbReference type="SMART" id="SM00481">
    <property type="entry name" value="POLIIIAc"/>
    <property type="match status" value="1"/>
</dbReference>
<dbReference type="CDD" id="cd00141">
    <property type="entry name" value="NT_POLXc"/>
    <property type="match status" value="1"/>
</dbReference>
<dbReference type="Proteomes" id="UP001304300">
    <property type="component" value="Chromosome"/>
</dbReference>
<dbReference type="KEGG" id="puo:RZN69_05395"/>
<evidence type="ECO:0000313" key="25">
    <source>
        <dbReference type="EMBL" id="WOO42516.1"/>
    </source>
</evidence>
<dbReference type="InterPro" id="IPR010996">
    <property type="entry name" value="HHH_MUS81"/>
</dbReference>
<evidence type="ECO:0000256" key="5">
    <source>
        <dbReference type="ARBA" id="ARBA00020020"/>
    </source>
</evidence>
<evidence type="ECO:0000256" key="3">
    <source>
        <dbReference type="ARBA" id="ARBA00012417"/>
    </source>
</evidence>
<keyword evidence="7" id="KW-0237">DNA synthesis</keyword>
<comment type="catalytic activity">
    <reaction evidence="21">
        <text>DNA(n) + a 2'-deoxyribonucleoside 5'-triphosphate = DNA(n+1) + diphosphate</text>
        <dbReference type="Rhea" id="RHEA:22508"/>
        <dbReference type="Rhea" id="RHEA-COMP:17339"/>
        <dbReference type="Rhea" id="RHEA-COMP:17340"/>
        <dbReference type="ChEBI" id="CHEBI:33019"/>
        <dbReference type="ChEBI" id="CHEBI:61560"/>
        <dbReference type="ChEBI" id="CHEBI:173112"/>
        <dbReference type="EC" id="2.7.7.7"/>
    </reaction>
</comment>
<evidence type="ECO:0000259" key="22">
    <source>
        <dbReference type="SMART" id="SM00278"/>
    </source>
</evidence>
<dbReference type="EC" id="4.2.99.18" evidence="4"/>
<dbReference type="Gene3D" id="1.10.150.20">
    <property type="entry name" value="5' to 3' exonuclease, C-terminal subdomain"/>
    <property type="match status" value="1"/>
</dbReference>
<keyword evidence="8" id="KW-0808">Transferase</keyword>
<comment type="catalytic activity">
    <reaction evidence="18">
        <text>2'-deoxyribonucleotide-(2'-deoxyribose 5'-phosphate)-2'-deoxyribonucleotide-DNA = a 3'-end 2'-deoxyribonucleotide-(2,3-dehydro-2,3-deoxyribose 5'-phosphate)-DNA + a 5'-end 5'-phospho-2'-deoxyribonucleoside-DNA + H(+)</text>
        <dbReference type="Rhea" id="RHEA:66592"/>
        <dbReference type="Rhea" id="RHEA-COMP:13180"/>
        <dbReference type="Rhea" id="RHEA-COMP:16897"/>
        <dbReference type="Rhea" id="RHEA-COMP:17067"/>
        <dbReference type="ChEBI" id="CHEBI:15378"/>
        <dbReference type="ChEBI" id="CHEBI:136412"/>
        <dbReference type="ChEBI" id="CHEBI:157695"/>
        <dbReference type="ChEBI" id="CHEBI:167181"/>
        <dbReference type="EC" id="4.2.99.18"/>
    </reaction>
</comment>
<keyword evidence="14" id="KW-0915">Sodium</keyword>
<evidence type="ECO:0000256" key="9">
    <source>
        <dbReference type="ARBA" id="ARBA00022695"/>
    </source>
</evidence>
<evidence type="ECO:0000256" key="10">
    <source>
        <dbReference type="ARBA" id="ARBA00022705"/>
    </source>
</evidence>
<dbReference type="GO" id="GO:0005829">
    <property type="term" value="C:cytosol"/>
    <property type="evidence" value="ECO:0007669"/>
    <property type="project" value="TreeGrafter"/>
</dbReference>
<evidence type="ECO:0000256" key="18">
    <source>
        <dbReference type="ARBA" id="ARBA00044632"/>
    </source>
</evidence>
<keyword evidence="6" id="KW-0488">Methylation</keyword>
<feature type="domain" description="Polymerase/histidinol phosphatase N-terminal" evidence="23">
    <location>
        <begin position="349"/>
        <end position="429"/>
    </location>
</feature>
<dbReference type="SUPFAM" id="SSF158702">
    <property type="entry name" value="Sec63 N-terminal domain-like"/>
    <property type="match status" value="1"/>
</dbReference>
<dbReference type="GO" id="GO:0006281">
    <property type="term" value="P:DNA repair"/>
    <property type="evidence" value="ECO:0007669"/>
    <property type="project" value="UniProtKB-KW"/>
</dbReference>
<dbReference type="InterPro" id="IPR043519">
    <property type="entry name" value="NT_sf"/>
</dbReference>
<comment type="function">
    <text evidence="20">Repair polymerase that plays a key role in base-excision repair. During this process, the damaged base is excised by specific DNA glycosylases, the DNA backbone is nicked at the abasic site by an apurinic/apyrimidic (AP) endonuclease, and POLB removes 5'-deoxyribose-phosphate from the preincised AP site acting as a 5'-deoxyribose-phosphate lyase (5'-dRP lyase); through its DNA polymerase activity, it adds one nucleotide to the 3' end of the arising single-nucleotide gap. Conducts 'gap-filling' DNA synthesis in a stepwise distributive fashion rather than in a processive fashion as for other DNA polymerases. It is also able to cleave sugar-phosphate bonds 3' to an intact AP site, acting as an AP lyase.</text>
</comment>
<dbReference type="InterPro" id="IPR047967">
    <property type="entry name" value="PolX_PHP"/>
</dbReference>
<evidence type="ECO:0000256" key="15">
    <source>
        <dbReference type="ARBA" id="ARBA00023204"/>
    </source>
</evidence>
<dbReference type="InterPro" id="IPR002008">
    <property type="entry name" value="DNA_pol_X_beta-like"/>
</dbReference>
<evidence type="ECO:0000256" key="12">
    <source>
        <dbReference type="ARBA" id="ARBA00022843"/>
    </source>
</evidence>
<dbReference type="InterPro" id="IPR016195">
    <property type="entry name" value="Pol/histidinol_Pase-like"/>
</dbReference>
<dbReference type="PIRSF" id="PIRSF005047">
    <property type="entry name" value="UCP005047_YshC"/>
    <property type="match status" value="1"/>
</dbReference>
<comment type="subcellular location">
    <subcellularLocation>
        <location evidence="2">Cytoplasm</location>
    </subcellularLocation>
</comment>
<evidence type="ECO:0000256" key="14">
    <source>
        <dbReference type="ARBA" id="ARBA00023053"/>
    </source>
</evidence>
<evidence type="ECO:0000256" key="16">
    <source>
        <dbReference type="ARBA" id="ARBA00035717"/>
    </source>
</evidence>
<dbReference type="AlphaFoldDB" id="A0AAQ3LB77"/>
<dbReference type="InterPro" id="IPR002054">
    <property type="entry name" value="DNA-dir_DNA_pol_X"/>
</dbReference>
<dbReference type="InterPro" id="IPR022311">
    <property type="entry name" value="PolX-like"/>
</dbReference>
<dbReference type="InterPro" id="IPR004013">
    <property type="entry name" value="PHP_dom"/>
</dbReference>
<evidence type="ECO:0000256" key="13">
    <source>
        <dbReference type="ARBA" id="ARBA00022932"/>
    </source>
</evidence>
<evidence type="ECO:0000256" key="19">
    <source>
        <dbReference type="ARBA" id="ARBA00044678"/>
    </source>
</evidence>
<dbReference type="GO" id="GO:0004527">
    <property type="term" value="F:exonuclease activity"/>
    <property type="evidence" value="ECO:0007669"/>
    <property type="project" value="UniProtKB-KW"/>
</dbReference>
<keyword evidence="9" id="KW-0548">Nucleotidyltransferase</keyword>
<keyword evidence="25" id="KW-0540">Nuclease</keyword>
<dbReference type="GO" id="GO:0003677">
    <property type="term" value="F:DNA binding"/>
    <property type="evidence" value="ECO:0007669"/>
    <property type="project" value="InterPro"/>
</dbReference>
<feature type="domain" description="Helix-hairpin-helix DNA-binding motif class 1" evidence="22">
    <location>
        <begin position="51"/>
        <end position="70"/>
    </location>
</feature>
<dbReference type="Gene3D" id="3.20.20.140">
    <property type="entry name" value="Metal-dependent hydrolases"/>
    <property type="match status" value="1"/>
</dbReference>
<protein>
    <recommendedName>
        <fullName evidence="5">DNA polymerase beta</fullName>
        <ecNumber evidence="3">2.7.7.7</ecNumber>
        <ecNumber evidence="4">4.2.99.18</ecNumber>
    </recommendedName>
    <alternativeName>
        <fullName evidence="16">5'-deoxyribose-phosphate lyase</fullName>
    </alternativeName>
    <alternativeName>
        <fullName evidence="17">AP lyase</fullName>
    </alternativeName>
</protein>
<keyword evidence="25" id="KW-0378">Hydrolase</keyword>
<evidence type="ECO:0000256" key="1">
    <source>
        <dbReference type="ARBA" id="ARBA00001946"/>
    </source>
</evidence>
<dbReference type="GO" id="GO:0003887">
    <property type="term" value="F:DNA-directed DNA polymerase activity"/>
    <property type="evidence" value="ECO:0007669"/>
    <property type="project" value="UniProtKB-KW"/>
</dbReference>
<evidence type="ECO:0000256" key="2">
    <source>
        <dbReference type="ARBA" id="ARBA00004496"/>
    </source>
</evidence>
<dbReference type="Pfam" id="PF02811">
    <property type="entry name" value="PHP"/>
    <property type="match status" value="1"/>
</dbReference>
<evidence type="ECO:0000256" key="8">
    <source>
        <dbReference type="ARBA" id="ARBA00022679"/>
    </source>
</evidence>
<keyword evidence="13" id="KW-0239">DNA-directed DNA polymerase</keyword>
<dbReference type="RefSeq" id="WP_317835038.1">
    <property type="nucleotide sequence ID" value="NZ_CP136920.1"/>
</dbReference>
<dbReference type="PANTHER" id="PTHR36928:SF1">
    <property type="entry name" value="PHOSPHATASE YCDX-RELATED"/>
    <property type="match status" value="1"/>
</dbReference>
<dbReference type="CDD" id="cd07436">
    <property type="entry name" value="PHP_PolX"/>
    <property type="match status" value="1"/>
</dbReference>
<keyword evidence="26" id="KW-1185">Reference proteome</keyword>
<dbReference type="Gene3D" id="3.30.210.10">
    <property type="entry name" value="DNA polymerase, thumb domain"/>
    <property type="match status" value="1"/>
</dbReference>
<feature type="domain" description="Helix-hairpin-helix DNA-binding motif class 1" evidence="22">
    <location>
        <begin position="91"/>
        <end position="110"/>
    </location>
</feature>
<evidence type="ECO:0000256" key="17">
    <source>
        <dbReference type="ARBA" id="ARBA00035726"/>
    </source>
</evidence>
<dbReference type="InterPro" id="IPR029398">
    <property type="entry name" value="PolB_thumb"/>
</dbReference>
<dbReference type="SMART" id="SM00483">
    <property type="entry name" value="POLXc"/>
    <property type="match status" value="1"/>
</dbReference>
<keyword evidence="15" id="KW-0234">DNA repair</keyword>
<feature type="domain" description="DNA-directed DNA polymerase X" evidence="24">
    <location>
        <begin position="1"/>
        <end position="325"/>
    </location>
</feature>
<dbReference type="NCBIfam" id="NF006375">
    <property type="entry name" value="PRK08609.1"/>
    <property type="match status" value="1"/>
</dbReference>
<proteinExistence type="predicted"/>
<dbReference type="InterPro" id="IPR050243">
    <property type="entry name" value="PHP_phosphatase"/>
</dbReference>
<dbReference type="GO" id="GO:0140078">
    <property type="term" value="F:class I DNA-(apurinic or apyrimidinic site) endonuclease activity"/>
    <property type="evidence" value="ECO:0007669"/>
    <property type="project" value="UniProtKB-EC"/>
</dbReference>
<dbReference type="Gene3D" id="3.30.460.10">
    <property type="entry name" value="Beta Polymerase, domain 2"/>
    <property type="match status" value="1"/>
</dbReference>
<dbReference type="GO" id="GO:0008270">
    <property type="term" value="F:zinc ion binding"/>
    <property type="evidence" value="ECO:0007669"/>
    <property type="project" value="TreeGrafter"/>
</dbReference>
<organism evidence="25 26">
    <name type="scientific">Rubellicoccus peritrichatus</name>
    <dbReference type="NCBI Taxonomy" id="3080537"/>
    <lineage>
        <taxon>Bacteria</taxon>
        <taxon>Pseudomonadati</taxon>
        <taxon>Verrucomicrobiota</taxon>
        <taxon>Opitutia</taxon>
        <taxon>Puniceicoccales</taxon>
        <taxon>Cerasicoccaceae</taxon>
        <taxon>Rubellicoccus</taxon>
    </lineage>
</organism>
<evidence type="ECO:0000256" key="20">
    <source>
        <dbReference type="ARBA" id="ARBA00045548"/>
    </source>
</evidence>
<keyword evidence="12" id="KW-0832">Ubl conjugation</keyword>
<keyword evidence="11" id="KW-0227">DNA damage</keyword>
<dbReference type="Gene3D" id="1.10.150.110">
    <property type="entry name" value="DNA polymerase beta, N-terminal domain-like"/>
    <property type="match status" value="1"/>
</dbReference>
<dbReference type="InterPro" id="IPR027421">
    <property type="entry name" value="DNA_pol_lamdba_lyase_dom_sf"/>
</dbReference>
<dbReference type="PANTHER" id="PTHR36928">
    <property type="entry name" value="PHOSPHATASE YCDX-RELATED"/>
    <property type="match status" value="1"/>
</dbReference>
<evidence type="ECO:0000256" key="11">
    <source>
        <dbReference type="ARBA" id="ARBA00022763"/>
    </source>
</evidence>
<sequence length="582" mass="64930">MDKAQIVDVLEEIGALLELKGENTFKVRAYQNGARALGTLDRDLGEVIEADELGKVDGIGKALVEKITTLHQTGELEYYEKLRSSVPDGLIEMMDIPGLGPKKIKKVNDELGVESIDALREACESGKVASLAGFGKKTAEKIIEGIKNREAYAARHRWWDAFQVADPILEELRKLKEVERAEHAGSLRRRMETVGDLDFLVASKKPGPIMDWFTSMEGVKEVSAHGETKSSVRLDDGLQADLRIVPPDRFFFALHHFTGSKDHNVRMRQRALERGLSLSEWGIFPKESKDEDVKLSEREPVITPKSEADIFKKLDMEFVVPELREDRGEIEAAEAGEMPELVTDEDIRGVFHNHTTASDGRATLAEMTQAAQDLGLDYLGIADHSKASFQASGLDEERLEQQIAEIKALNESGDFKCHVFTGSEVDILRDGSLDFDDGLLKQLDYSVASIHNAFSLSEKDMTARIIKALENEHITMLGHVTGRLLLAREGYAVDIPKVIDAALANGKIIELNASPWRLDMDWRFWRKASERGLLCSINPDAHAIDQLKLYRAGVSVARKGWLSPKHILNCRPLKEVKAYLGL</sequence>
<dbReference type="SUPFAM" id="SSF81301">
    <property type="entry name" value="Nucleotidyltransferase"/>
    <property type="match status" value="1"/>
</dbReference>
<evidence type="ECO:0000256" key="7">
    <source>
        <dbReference type="ARBA" id="ARBA00022634"/>
    </source>
</evidence>
<dbReference type="GO" id="GO:0042578">
    <property type="term" value="F:phosphoric ester hydrolase activity"/>
    <property type="evidence" value="ECO:0007669"/>
    <property type="project" value="TreeGrafter"/>
</dbReference>
<feature type="domain" description="Helix-hairpin-helix DNA-binding motif class 1" evidence="22">
    <location>
        <begin position="126"/>
        <end position="145"/>
    </location>
</feature>